<dbReference type="Gene3D" id="2.70.150.10">
    <property type="entry name" value="Calcium-transporting ATPase, cytoplasmic transduction domain A"/>
    <property type="match status" value="1"/>
</dbReference>
<dbReference type="InterPro" id="IPR023298">
    <property type="entry name" value="ATPase_P-typ_TM_dom_sf"/>
</dbReference>
<dbReference type="SUPFAM" id="SSF55008">
    <property type="entry name" value="HMA, heavy metal-associated domain"/>
    <property type="match status" value="1"/>
</dbReference>
<keyword evidence="10" id="KW-1003">Cell membrane</keyword>
<keyword evidence="8 10" id="KW-1133">Transmembrane helix</keyword>
<proteinExistence type="inferred from homology"/>
<evidence type="ECO:0000256" key="2">
    <source>
        <dbReference type="ARBA" id="ARBA00006024"/>
    </source>
</evidence>
<dbReference type="InterPro" id="IPR059000">
    <property type="entry name" value="ATPase_P-type_domA"/>
</dbReference>
<comment type="similarity">
    <text evidence="2 10">Belongs to the cation transport ATPase (P-type) (TC 3.A.3) family. Type IB subfamily.</text>
</comment>
<feature type="transmembrane region" description="Helical" evidence="10">
    <location>
        <begin position="462"/>
        <end position="484"/>
    </location>
</feature>
<keyword evidence="7" id="KW-1278">Translocase</keyword>
<dbReference type="SUPFAM" id="SSF81653">
    <property type="entry name" value="Calcium ATPase, transduction domain A"/>
    <property type="match status" value="1"/>
</dbReference>
<feature type="transmembrane region" description="Helical" evidence="10">
    <location>
        <begin position="243"/>
        <end position="261"/>
    </location>
</feature>
<dbReference type="Gene3D" id="3.40.1110.10">
    <property type="entry name" value="Calcium-transporting ATPase, cytoplasmic domain N"/>
    <property type="match status" value="1"/>
</dbReference>
<dbReference type="Pfam" id="PF00702">
    <property type="entry name" value="Hydrolase"/>
    <property type="match status" value="1"/>
</dbReference>
<evidence type="ECO:0000256" key="9">
    <source>
        <dbReference type="ARBA" id="ARBA00023136"/>
    </source>
</evidence>
<organism evidence="13 14">
    <name type="scientific">Rhizobium lemnae</name>
    <dbReference type="NCBI Taxonomy" id="1214924"/>
    <lineage>
        <taxon>Bacteria</taxon>
        <taxon>Pseudomonadati</taxon>
        <taxon>Pseudomonadota</taxon>
        <taxon>Alphaproteobacteria</taxon>
        <taxon>Hyphomicrobiales</taxon>
        <taxon>Rhizobiaceae</taxon>
        <taxon>Rhizobium/Agrobacterium group</taxon>
        <taxon>Rhizobium</taxon>
    </lineage>
</organism>
<dbReference type="InterPro" id="IPR036412">
    <property type="entry name" value="HAD-like_sf"/>
</dbReference>
<keyword evidence="3 10" id="KW-0812">Transmembrane</keyword>
<dbReference type="NCBIfam" id="TIGR01525">
    <property type="entry name" value="ATPase-IB_hvy"/>
    <property type="match status" value="1"/>
</dbReference>
<sequence length="863" mass="90750">MNQTVRTDHLHEPLIIPVEGMSCASCVKRVEKAAAKVPGVATSAVNFATESLTVEPSEGFSAATLAEAIRKAGYEPKAETLVFALEKPLKEGDAERLNAALSHVAGVVSVTTSEGERHVSVEAFGRDAKRLVSAAIRSAGFALEKQKASTGHDHEGHETHNHHEEDAGVLERRATDRKRPAALNSLLTHRFSEKPDSTFSPDALKRDLAIAAVLTLPLFVLEMGGHLYAPFHHWLMGAVDMQWLYYGYFALATAVIFGPGFRFLKTGIPALLRGHPEMNALVAIGVLAAYSYSTVTTFAPQLLPEAARFVYFEAATVIVTLILLGRLLEARARGRTGAAIRRLLNLQAKTARVERGGQAIDIPTDEVEVGDVLIVRPGERIAVDGVVLDGSSNVDESMMSGEPLPVEKHAGSQVVGGTINGSGSFRFRAEKVGADTMLSQIIRLVEQAQGAKLPIQAVVDRVTCWFVPAVMGVALLTFLIWLLVGPEPVLPHALVAAVAVLIIACPCAMGLATPTSIMVGTGRAADMGVLFRKGDALQALRDVKTVVLDKTGTVTKGQPELTDVLTAQGVDETQLLPLVAALEARSEHPVAEAIVKSVKARGLSIPAAESFAARVGYGIQGKVNGKSIAVGADRLMAELGLSVETFASDAARLADEGKTPLYVALDGRLSAILAVADPLKETSRDAIRQLKAMGLKVAMVTGDNARTAKAIAAQVGIDEVVAEVLPHGKVEALERLRAAGPVAFVGDGINDAPALASADIGIAIGTGTDVAIESADVVLSSGALTGVADAIAVSHATMNNIRQNLFWAFGYNVALIPLAAGALYPAFGIQLSPMIGAGAMALSSVFVLTNALRLRSMKLGAVR</sequence>
<evidence type="ECO:0000313" key="14">
    <source>
        <dbReference type="Proteomes" id="UP001595697"/>
    </source>
</evidence>
<dbReference type="Pfam" id="PF00122">
    <property type="entry name" value="E1-E2_ATPase"/>
    <property type="match status" value="1"/>
</dbReference>
<evidence type="ECO:0000256" key="10">
    <source>
        <dbReference type="RuleBase" id="RU362081"/>
    </source>
</evidence>
<evidence type="ECO:0000256" key="4">
    <source>
        <dbReference type="ARBA" id="ARBA00022723"/>
    </source>
</evidence>
<dbReference type="CDD" id="cd00371">
    <property type="entry name" value="HMA"/>
    <property type="match status" value="1"/>
</dbReference>
<dbReference type="RefSeq" id="WP_247260178.1">
    <property type="nucleotide sequence ID" value="NZ_JALJQZ010000007.1"/>
</dbReference>
<evidence type="ECO:0000256" key="11">
    <source>
        <dbReference type="SAM" id="MobiDB-lite"/>
    </source>
</evidence>
<dbReference type="PROSITE" id="PS00154">
    <property type="entry name" value="ATPASE_E1_E2"/>
    <property type="match status" value="1"/>
</dbReference>
<comment type="subcellular location">
    <subcellularLocation>
        <location evidence="10">Cell membrane</location>
    </subcellularLocation>
    <subcellularLocation>
        <location evidence="1">Endomembrane system</location>
        <topology evidence="1">Multi-pass membrane protein</topology>
    </subcellularLocation>
</comment>
<evidence type="ECO:0000313" key="13">
    <source>
        <dbReference type="EMBL" id="MFC3966632.1"/>
    </source>
</evidence>
<feature type="transmembrane region" description="Helical" evidence="10">
    <location>
        <begin position="833"/>
        <end position="854"/>
    </location>
</feature>
<keyword evidence="9 10" id="KW-0472">Membrane</keyword>
<dbReference type="InterPro" id="IPR008250">
    <property type="entry name" value="ATPase_P-typ_transduc_dom_A_sf"/>
</dbReference>
<feature type="transmembrane region" description="Helical" evidence="10">
    <location>
        <begin position="805"/>
        <end position="827"/>
    </location>
</feature>
<dbReference type="SUPFAM" id="SSF81665">
    <property type="entry name" value="Calcium ATPase, transmembrane domain M"/>
    <property type="match status" value="1"/>
</dbReference>
<dbReference type="EMBL" id="JBHSBD010000003">
    <property type="protein sequence ID" value="MFC3966632.1"/>
    <property type="molecule type" value="Genomic_DNA"/>
</dbReference>
<evidence type="ECO:0000259" key="12">
    <source>
        <dbReference type="PROSITE" id="PS50846"/>
    </source>
</evidence>
<dbReference type="InterPro" id="IPR036163">
    <property type="entry name" value="HMA_dom_sf"/>
</dbReference>
<evidence type="ECO:0000256" key="3">
    <source>
        <dbReference type="ARBA" id="ARBA00022692"/>
    </source>
</evidence>
<dbReference type="NCBIfam" id="TIGR01511">
    <property type="entry name" value="ATPase-IB1_Cu"/>
    <property type="match status" value="1"/>
</dbReference>
<dbReference type="CDD" id="cd02094">
    <property type="entry name" value="P-type_ATPase_Cu-like"/>
    <property type="match status" value="1"/>
</dbReference>
<name>A0ABV8E4A0_9HYPH</name>
<dbReference type="Gene3D" id="3.30.70.100">
    <property type="match status" value="1"/>
</dbReference>
<reference evidence="14" key="1">
    <citation type="journal article" date="2019" name="Int. J. Syst. Evol. Microbiol.">
        <title>The Global Catalogue of Microorganisms (GCM) 10K type strain sequencing project: providing services to taxonomists for standard genome sequencing and annotation.</title>
        <authorList>
            <consortium name="The Broad Institute Genomics Platform"/>
            <consortium name="The Broad Institute Genome Sequencing Center for Infectious Disease"/>
            <person name="Wu L."/>
            <person name="Ma J."/>
        </authorList>
    </citation>
    <scope>NUCLEOTIDE SEQUENCE [LARGE SCALE GENOMIC DNA]</scope>
    <source>
        <strain evidence="14">TBRC 5781</strain>
    </source>
</reference>
<comment type="caution">
    <text evidence="13">The sequence shown here is derived from an EMBL/GenBank/DDBJ whole genome shotgun (WGS) entry which is preliminary data.</text>
</comment>
<evidence type="ECO:0000256" key="1">
    <source>
        <dbReference type="ARBA" id="ARBA00004127"/>
    </source>
</evidence>
<dbReference type="SFLD" id="SFLDS00003">
    <property type="entry name" value="Haloacid_Dehalogenase"/>
    <property type="match status" value="1"/>
</dbReference>
<gene>
    <name evidence="13" type="ORF">ACFOVS_00485</name>
</gene>
<evidence type="ECO:0000256" key="7">
    <source>
        <dbReference type="ARBA" id="ARBA00022967"/>
    </source>
</evidence>
<keyword evidence="5 10" id="KW-0547">Nucleotide-binding</keyword>
<dbReference type="PRINTS" id="PR00119">
    <property type="entry name" value="CATATPASE"/>
</dbReference>
<feature type="transmembrane region" description="Helical" evidence="10">
    <location>
        <begin position="490"/>
        <end position="513"/>
    </location>
</feature>
<feature type="transmembrane region" description="Helical" evidence="10">
    <location>
        <begin position="208"/>
        <end position="231"/>
    </location>
</feature>
<evidence type="ECO:0000256" key="5">
    <source>
        <dbReference type="ARBA" id="ARBA00022741"/>
    </source>
</evidence>
<keyword evidence="14" id="KW-1185">Reference proteome</keyword>
<protein>
    <submittedName>
        <fullName evidence="13">Heavy metal translocating P-type ATPase</fullName>
    </submittedName>
</protein>
<evidence type="ECO:0000256" key="6">
    <source>
        <dbReference type="ARBA" id="ARBA00022840"/>
    </source>
</evidence>
<keyword evidence="4 10" id="KW-0479">Metal-binding</keyword>
<dbReference type="SFLD" id="SFLDG00002">
    <property type="entry name" value="C1.7:_P-type_atpase_like"/>
    <property type="match status" value="1"/>
</dbReference>
<dbReference type="InterPro" id="IPR027256">
    <property type="entry name" value="P-typ_ATPase_IB"/>
</dbReference>
<dbReference type="InterPro" id="IPR023299">
    <property type="entry name" value="ATPase_P-typ_cyto_dom_N"/>
</dbReference>
<feature type="transmembrane region" description="Helical" evidence="10">
    <location>
        <begin position="309"/>
        <end position="328"/>
    </location>
</feature>
<feature type="region of interest" description="Disordered" evidence="11">
    <location>
        <begin position="146"/>
        <end position="168"/>
    </location>
</feature>
<dbReference type="InterPro" id="IPR023214">
    <property type="entry name" value="HAD_sf"/>
</dbReference>
<dbReference type="PANTHER" id="PTHR43520:SF8">
    <property type="entry name" value="P-TYPE CU(+) TRANSPORTER"/>
    <property type="match status" value="1"/>
</dbReference>
<evidence type="ECO:0000256" key="8">
    <source>
        <dbReference type="ARBA" id="ARBA00022989"/>
    </source>
</evidence>
<accession>A0ABV8E4A0</accession>
<feature type="transmembrane region" description="Helical" evidence="10">
    <location>
        <begin position="281"/>
        <end position="303"/>
    </location>
</feature>
<dbReference type="Pfam" id="PF00403">
    <property type="entry name" value="HMA"/>
    <property type="match status" value="1"/>
</dbReference>
<dbReference type="SFLD" id="SFLDF00027">
    <property type="entry name" value="p-type_atpase"/>
    <property type="match status" value="1"/>
</dbReference>
<dbReference type="InterPro" id="IPR001757">
    <property type="entry name" value="P_typ_ATPase"/>
</dbReference>
<dbReference type="InterPro" id="IPR018303">
    <property type="entry name" value="ATPase_P-typ_P_site"/>
</dbReference>
<dbReference type="SUPFAM" id="SSF56784">
    <property type="entry name" value="HAD-like"/>
    <property type="match status" value="1"/>
</dbReference>
<keyword evidence="6 10" id="KW-0067">ATP-binding</keyword>
<dbReference type="Gene3D" id="3.40.50.1000">
    <property type="entry name" value="HAD superfamily/HAD-like"/>
    <property type="match status" value="1"/>
</dbReference>
<dbReference type="InterPro" id="IPR044492">
    <property type="entry name" value="P_typ_ATPase_HD_dom"/>
</dbReference>
<dbReference type="Proteomes" id="UP001595697">
    <property type="component" value="Unassembled WGS sequence"/>
</dbReference>
<dbReference type="NCBIfam" id="TIGR01494">
    <property type="entry name" value="ATPase_P-type"/>
    <property type="match status" value="1"/>
</dbReference>
<dbReference type="InterPro" id="IPR006121">
    <property type="entry name" value="HMA_dom"/>
</dbReference>
<dbReference type="PROSITE" id="PS50846">
    <property type="entry name" value="HMA_2"/>
    <property type="match status" value="1"/>
</dbReference>
<dbReference type="PANTHER" id="PTHR43520">
    <property type="entry name" value="ATP7, ISOFORM B"/>
    <property type="match status" value="1"/>
</dbReference>
<feature type="domain" description="HMA" evidence="12">
    <location>
        <begin position="12"/>
        <end position="77"/>
    </location>
</feature>